<dbReference type="GO" id="GO:0006353">
    <property type="term" value="P:DNA-templated transcription termination"/>
    <property type="evidence" value="ECO:0007669"/>
    <property type="project" value="UniProtKB-KW"/>
</dbReference>
<comment type="similarity">
    <text evidence="1">Belongs to the mTERF family.</text>
</comment>
<evidence type="ECO:0000313" key="4">
    <source>
        <dbReference type="EMBL" id="CAL5019594.1"/>
    </source>
</evidence>
<dbReference type="SMART" id="SM00733">
    <property type="entry name" value="Mterf"/>
    <property type="match status" value="6"/>
</dbReference>
<accession>A0ABC9CFS7</accession>
<dbReference type="Proteomes" id="UP001497457">
    <property type="component" value="Chromosome 4rd"/>
</dbReference>
<dbReference type="AlphaFoldDB" id="A0ABC9CFS7"/>
<dbReference type="Proteomes" id="UP001497457">
    <property type="component" value="Chromosome 3rd"/>
</dbReference>
<keyword evidence="3" id="KW-0809">Transit peptide</keyword>
<evidence type="ECO:0000313" key="5">
    <source>
        <dbReference type="EMBL" id="CAL5055898.1"/>
    </source>
</evidence>
<proteinExistence type="inferred from homology"/>
<sequence>MLRLLPAVRAGAASPLPAATSLHRLLLLYSTSTTSASPAAQFVVEDYLATSCGLTPEQARRASRYLPSLKSNVKPDAVRAFLSGIGISKADVAAAVSRDPRFLCYDVDKTLTPRITQLRDLGLSPPQISRLISIVPDILFGSSKIPRLAFYLSFLGCYDKVHTAIRRSNLYLGEDLEGAVKPNIAFLQQCGLSVSQIAKLLLRVPRMFLLETERVKEIVLCADKLGLSRHSSMFKAALEAIYSTSPRRVSSKLDFLKKALGCSEPEVRTAVHKFPTILALTEDNLSHTMEFLRAEVGMDTEDILRRPNMLAYSMKNRLVPRHYVLKVLKTKGLVNEDFDFHNVVRITENKFKVRFVERYLEIVPRLEVAYAAACAGQVPPEIQQ</sequence>
<reference evidence="4" key="1">
    <citation type="submission" date="2024-10" db="EMBL/GenBank/DDBJ databases">
        <authorList>
            <person name="Ryan C."/>
        </authorList>
    </citation>
    <scope>NUCLEOTIDE SEQUENCE [LARGE SCALE GENOMIC DNA]</scope>
</reference>
<dbReference type="Gene3D" id="1.25.70.10">
    <property type="entry name" value="Transcription termination factor 3, mitochondrial"/>
    <property type="match status" value="1"/>
</dbReference>
<dbReference type="EMBL" id="OZ075113">
    <property type="protein sequence ID" value="CAL5019594.1"/>
    <property type="molecule type" value="Genomic_DNA"/>
</dbReference>
<dbReference type="InterPro" id="IPR003690">
    <property type="entry name" value="MTERF"/>
</dbReference>
<dbReference type="PANTHER" id="PTHR13068">
    <property type="entry name" value="CGI-12 PROTEIN-RELATED"/>
    <property type="match status" value="1"/>
</dbReference>
<evidence type="ECO:0000256" key="1">
    <source>
        <dbReference type="ARBA" id="ARBA00007692"/>
    </source>
</evidence>
<name>A0ABC9CFS7_9POAL</name>
<dbReference type="InterPro" id="IPR038538">
    <property type="entry name" value="MTERF_sf"/>
</dbReference>
<keyword evidence="2" id="KW-0804">Transcription</keyword>
<gene>
    <name evidence="4" type="ORF">URODEC1_LOCUS74857</name>
    <name evidence="5" type="ORF">URODEC1_LOCUS94713</name>
</gene>
<evidence type="ECO:0000256" key="2">
    <source>
        <dbReference type="ARBA" id="ARBA00022472"/>
    </source>
</evidence>
<evidence type="ECO:0000313" key="6">
    <source>
        <dbReference type="Proteomes" id="UP001497457"/>
    </source>
</evidence>
<dbReference type="EMBL" id="OZ075114">
    <property type="protein sequence ID" value="CAL5055898.1"/>
    <property type="molecule type" value="Genomic_DNA"/>
</dbReference>
<keyword evidence="6" id="KW-1185">Reference proteome</keyword>
<dbReference type="PANTHER" id="PTHR13068:SF39">
    <property type="entry name" value="OS02G0749900 PROTEIN"/>
    <property type="match status" value="1"/>
</dbReference>
<dbReference type="Pfam" id="PF02536">
    <property type="entry name" value="mTERF"/>
    <property type="match status" value="2"/>
</dbReference>
<keyword evidence="2" id="KW-0806">Transcription termination</keyword>
<dbReference type="FunFam" id="1.25.70.10:FF:000001">
    <property type="entry name" value="Mitochondrial transcription termination factor-like"/>
    <property type="match status" value="1"/>
</dbReference>
<protein>
    <submittedName>
        <fullName evidence="4">Uncharacterized protein</fullName>
    </submittedName>
</protein>
<evidence type="ECO:0000256" key="3">
    <source>
        <dbReference type="ARBA" id="ARBA00022946"/>
    </source>
</evidence>
<organism evidence="4 6">
    <name type="scientific">Urochloa decumbens</name>
    <dbReference type="NCBI Taxonomy" id="240449"/>
    <lineage>
        <taxon>Eukaryota</taxon>
        <taxon>Viridiplantae</taxon>
        <taxon>Streptophyta</taxon>
        <taxon>Embryophyta</taxon>
        <taxon>Tracheophyta</taxon>
        <taxon>Spermatophyta</taxon>
        <taxon>Magnoliopsida</taxon>
        <taxon>Liliopsida</taxon>
        <taxon>Poales</taxon>
        <taxon>Poaceae</taxon>
        <taxon>PACMAD clade</taxon>
        <taxon>Panicoideae</taxon>
        <taxon>Panicodae</taxon>
        <taxon>Paniceae</taxon>
        <taxon>Melinidinae</taxon>
        <taxon>Urochloa</taxon>
    </lineage>
</organism>
<keyword evidence="2" id="KW-0805">Transcription regulation</keyword>